<feature type="compositionally biased region" description="Low complexity" evidence="5">
    <location>
        <begin position="282"/>
        <end position="293"/>
    </location>
</feature>
<feature type="domain" description="RPA43 OB" evidence="6">
    <location>
        <begin position="129"/>
        <end position="174"/>
    </location>
</feature>
<feature type="region of interest" description="Disordered" evidence="5">
    <location>
        <begin position="1"/>
        <end position="42"/>
    </location>
</feature>
<dbReference type="Proteomes" id="UP001212841">
    <property type="component" value="Unassembled WGS sequence"/>
</dbReference>
<keyword evidence="8" id="KW-1185">Reference proteome</keyword>
<keyword evidence="2" id="KW-0240">DNA-directed RNA polymerase</keyword>
<accession>A0AAD5X4V4</accession>
<dbReference type="Gene3D" id="3.30.1490.120">
    <property type="entry name" value="RNA polymerase Rpb7-like, N-terminal domain"/>
    <property type="match status" value="1"/>
</dbReference>
<dbReference type="GO" id="GO:0006362">
    <property type="term" value="P:transcription elongation by RNA polymerase I"/>
    <property type="evidence" value="ECO:0007669"/>
    <property type="project" value="TreeGrafter"/>
</dbReference>
<dbReference type="Pfam" id="PF17875">
    <property type="entry name" value="RPA43_OB"/>
    <property type="match status" value="1"/>
</dbReference>
<gene>
    <name evidence="7" type="ORF">HK097_007050</name>
</gene>
<evidence type="ECO:0000256" key="3">
    <source>
        <dbReference type="ARBA" id="ARBA00023163"/>
    </source>
</evidence>
<evidence type="ECO:0000313" key="7">
    <source>
        <dbReference type="EMBL" id="KAJ3051961.1"/>
    </source>
</evidence>
<dbReference type="InterPro" id="IPR041178">
    <property type="entry name" value="RPA43_OB"/>
</dbReference>
<feature type="compositionally biased region" description="Polar residues" evidence="5">
    <location>
        <begin position="249"/>
        <end position="260"/>
    </location>
</feature>
<feature type="compositionally biased region" description="Low complexity" evidence="5">
    <location>
        <begin position="264"/>
        <end position="274"/>
    </location>
</feature>
<evidence type="ECO:0000256" key="5">
    <source>
        <dbReference type="SAM" id="MobiDB-lite"/>
    </source>
</evidence>
<feature type="non-terminal residue" evidence="7">
    <location>
        <position position="352"/>
    </location>
</feature>
<sequence length="352" mass="38693">MAKDKTKSKTPIKAEPSSATPIVKVKKEKAAQKTPKVSTTFAPPPPPVQSAFKIIRTKLYLNLAPVYVGNERKGVEEYLNRFLMRYVPEVDGVLLSYNNIIAADPVARIMYDSPFFHFHIIVTLILFAPQEKSNLVGVVNKVSPDHIGLLVHGVFNASIPADQIRKNEFYWDEDATCWKRPARESDPETDVGPGSVVKFTVAELIKANDMLTISGSLLPDPHNTGIILNPLTPPPTLQTQPDYDPESFPNLSAPITTESDITMEEATPTSPESSPESESEELPTTTTSPPKSTSTKRKQPDIPDEGTLYAEKGSMNETPASEPKMKKRKVKSEEEDMDGDNVLGAIPIVKKG</sequence>
<dbReference type="GO" id="GO:0005736">
    <property type="term" value="C:RNA polymerase I complex"/>
    <property type="evidence" value="ECO:0007669"/>
    <property type="project" value="TreeGrafter"/>
</dbReference>
<dbReference type="Gene3D" id="2.40.50.1060">
    <property type="match status" value="1"/>
</dbReference>
<dbReference type="EMBL" id="JADGJD010000341">
    <property type="protein sequence ID" value="KAJ3051961.1"/>
    <property type="molecule type" value="Genomic_DNA"/>
</dbReference>
<evidence type="ECO:0000313" key="8">
    <source>
        <dbReference type="Proteomes" id="UP001212841"/>
    </source>
</evidence>
<dbReference type="InterPro" id="IPR045113">
    <property type="entry name" value="Rpb7-like"/>
</dbReference>
<dbReference type="PANTHER" id="PTHR12709:SF5">
    <property type="entry name" value="DNA-DIRECTED RNA POLYMERASE I SUBUNIT RPA43"/>
    <property type="match status" value="1"/>
</dbReference>
<organism evidence="7 8">
    <name type="scientific">Rhizophlyctis rosea</name>
    <dbReference type="NCBI Taxonomy" id="64517"/>
    <lineage>
        <taxon>Eukaryota</taxon>
        <taxon>Fungi</taxon>
        <taxon>Fungi incertae sedis</taxon>
        <taxon>Chytridiomycota</taxon>
        <taxon>Chytridiomycota incertae sedis</taxon>
        <taxon>Chytridiomycetes</taxon>
        <taxon>Rhizophlyctidales</taxon>
        <taxon>Rhizophlyctidaceae</taxon>
        <taxon>Rhizophlyctis</taxon>
    </lineage>
</organism>
<evidence type="ECO:0000256" key="2">
    <source>
        <dbReference type="ARBA" id="ARBA00022478"/>
    </source>
</evidence>
<protein>
    <recommendedName>
        <fullName evidence="6">RPA43 OB domain-containing protein</fullName>
    </recommendedName>
</protein>
<proteinExistence type="predicted"/>
<comment type="caution">
    <text evidence="7">The sequence shown here is derived from an EMBL/GenBank/DDBJ whole genome shotgun (WGS) entry which is preliminary data.</text>
</comment>
<reference evidence="7" key="1">
    <citation type="submission" date="2020-05" db="EMBL/GenBank/DDBJ databases">
        <title>Phylogenomic resolution of chytrid fungi.</title>
        <authorList>
            <person name="Stajich J.E."/>
            <person name="Amses K."/>
            <person name="Simmons R."/>
            <person name="Seto K."/>
            <person name="Myers J."/>
            <person name="Bonds A."/>
            <person name="Quandt C.A."/>
            <person name="Barry K."/>
            <person name="Liu P."/>
            <person name="Grigoriev I."/>
            <person name="Longcore J.E."/>
            <person name="James T.Y."/>
        </authorList>
    </citation>
    <scope>NUCLEOTIDE SEQUENCE</scope>
    <source>
        <strain evidence="7">JEL0318</strain>
    </source>
</reference>
<dbReference type="InterPro" id="IPR036898">
    <property type="entry name" value="RNA_pol_Rpb7-like_N_sf"/>
</dbReference>
<keyword evidence="4" id="KW-0539">Nucleus</keyword>
<evidence type="ECO:0000256" key="4">
    <source>
        <dbReference type="ARBA" id="ARBA00023242"/>
    </source>
</evidence>
<dbReference type="PANTHER" id="PTHR12709">
    <property type="entry name" value="DNA-DIRECTED RNA POLYMERASE II, III"/>
    <property type="match status" value="1"/>
</dbReference>
<dbReference type="GO" id="GO:0006352">
    <property type="term" value="P:DNA-templated transcription initiation"/>
    <property type="evidence" value="ECO:0007669"/>
    <property type="project" value="InterPro"/>
</dbReference>
<evidence type="ECO:0000259" key="6">
    <source>
        <dbReference type="Pfam" id="PF17875"/>
    </source>
</evidence>
<comment type="subcellular location">
    <subcellularLocation>
        <location evidence="1">Nucleus</location>
    </subcellularLocation>
</comment>
<evidence type="ECO:0000256" key="1">
    <source>
        <dbReference type="ARBA" id="ARBA00004123"/>
    </source>
</evidence>
<keyword evidence="3" id="KW-0804">Transcription</keyword>
<name>A0AAD5X4V4_9FUNG</name>
<dbReference type="AlphaFoldDB" id="A0AAD5X4V4"/>
<feature type="region of interest" description="Disordered" evidence="5">
    <location>
        <begin position="226"/>
        <end position="352"/>
    </location>
</feature>